<dbReference type="InterPro" id="IPR042097">
    <property type="entry name" value="Aminopeptidase_N-like_N_sf"/>
</dbReference>
<dbReference type="GO" id="GO:0005737">
    <property type="term" value="C:cytoplasm"/>
    <property type="evidence" value="ECO:0007669"/>
    <property type="project" value="TreeGrafter"/>
</dbReference>
<dbReference type="InterPro" id="IPR012778">
    <property type="entry name" value="Pept_M1_aminopeptidase"/>
</dbReference>
<dbReference type="SUPFAM" id="SSF55486">
    <property type="entry name" value="Metalloproteases ('zincins'), catalytic domain"/>
    <property type="match status" value="1"/>
</dbReference>
<dbReference type="GO" id="GO:0016285">
    <property type="term" value="F:alanyl aminopeptidase activity"/>
    <property type="evidence" value="ECO:0007669"/>
    <property type="project" value="UniProtKB-EC"/>
</dbReference>
<dbReference type="NCBIfam" id="TIGR02412">
    <property type="entry name" value="pepN_strep_liv"/>
    <property type="match status" value="1"/>
</dbReference>
<dbReference type="Pfam" id="PF01433">
    <property type="entry name" value="Peptidase_M1"/>
    <property type="match status" value="1"/>
</dbReference>
<evidence type="ECO:0000313" key="17">
    <source>
        <dbReference type="Proteomes" id="UP000319516"/>
    </source>
</evidence>
<dbReference type="PANTHER" id="PTHR11533">
    <property type="entry name" value="PROTEASE M1 ZINC METALLOPROTEASE"/>
    <property type="match status" value="1"/>
</dbReference>
<evidence type="ECO:0000259" key="14">
    <source>
        <dbReference type="Pfam" id="PF01433"/>
    </source>
</evidence>
<dbReference type="GO" id="GO:0005615">
    <property type="term" value="C:extracellular space"/>
    <property type="evidence" value="ECO:0007669"/>
    <property type="project" value="TreeGrafter"/>
</dbReference>
<accession>A0A542YPC9</accession>
<comment type="similarity">
    <text evidence="3">Belongs to the peptidase M1 family.</text>
</comment>
<dbReference type="GO" id="GO:0006508">
    <property type="term" value="P:proteolysis"/>
    <property type="evidence" value="ECO:0007669"/>
    <property type="project" value="UniProtKB-KW"/>
</dbReference>
<evidence type="ECO:0000259" key="15">
    <source>
        <dbReference type="Pfam" id="PF11838"/>
    </source>
</evidence>
<dbReference type="AlphaFoldDB" id="A0A542YPC9"/>
<evidence type="ECO:0000256" key="7">
    <source>
        <dbReference type="ARBA" id="ARBA00022670"/>
    </source>
</evidence>
<dbReference type="GO" id="GO:0008270">
    <property type="term" value="F:zinc ion binding"/>
    <property type="evidence" value="ECO:0007669"/>
    <property type="project" value="InterPro"/>
</dbReference>
<dbReference type="GO" id="GO:0043171">
    <property type="term" value="P:peptide catabolic process"/>
    <property type="evidence" value="ECO:0007669"/>
    <property type="project" value="TreeGrafter"/>
</dbReference>
<dbReference type="CDD" id="cd09602">
    <property type="entry name" value="M1_APN"/>
    <property type="match status" value="1"/>
</dbReference>
<keyword evidence="11" id="KW-0482">Metalloprotease</keyword>
<reference evidence="16 17" key="1">
    <citation type="submission" date="2019-06" db="EMBL/GenBank/DDBJ databases">
        <title>Sequencing the genomes of 1000 actinobacteria strains.</title>
        <authorList>
            <person name="Klenk H.-P."/>
        </authorList>
    </citation>
    <scope>NUCLEOTIDE SEQUENCE [LARGE SCALE GENOMIC DNA]</scope>
    <source>
        <strain evidence="16 17">DSM 12335</strain>
    </source>
</reference>
<evidence type="ECO:0000256" key="11">
    <source>
        <dbReference type="ARBA" id="ARBA00023049"/>
    </source>
</evidence>
<dbReference type="GO" id="GO:0042277">
    <property type="term" value="F:peptide binding"/>
    <property type="evidence" value="ECO:0007669"/>
    <property type="project" value="TreeGrafter"/>
</dbReference>
<dbReference type="InterPro" id="IPR050344">
    <property type="entry name" value="Peptidase_M1_aminopeptidases"/>
</dbReference>
<keyword evidence="10" id="KW-0862">Zinc</keyword>
<gene>
    <name evidence="16" type="ORF">FB467_1060</name>
</gene>
<keyword evidence="6 16" id="KW-0031">Aminopeptidase</keyword>
<evidence type="ECO:0000256" key="12">
    <source>
        <dbReference type="ARBA" id="ARBA00029811"/>
    </source>
</evidence>
<evidence type="ECO:0000256" key="9">
    <source>
        <dbReference type="ARBA" id="ARBA00022801"/>
    </source>
</evidence>
<dbReference type="PANTHER" id="PTHR11533:SF174">
    <property type="entry name" value="PUROMYCIN-SENSITIVE AMINOPEPTIDASE-RELATED"/>
    <property type="match status" value="1"/>
</dbReference>
<dbReference type="PRINTS" id="PR00756">
    <property type="entry name" value="ALADIPTASE"/>
</dbReference>
<dbReference type="OrthoDB" id="100605at2"/>
<comment type="cofactor">
    <cofactor evidence="2">
        <name>Zn(2+)</name>
        <dbReference type="ChEBI" id="CHEBI:29105"/>
    </cofactor>
</comment>
<sequence length="832" mass="89711">MANLTRTDAQARAALVDVTAYTVDLDLSGGDRGSQTTFGSTVTIGFGCREPGASTFLDLAAEQVHEITLNGRSLDPAAVSDSRVTLPDLRDRNEVTVRATMAYSNDGQGLHRALDPSDGRYYVYGHLFLDAAPRVFGCFDQPDLKAPYTLTVTAPQGWTVLGNGVATRSGETRWDLATTHPLATYFVTVCAGPYASVTDHHDGIPLGIHARASLATQLREQAPQMLEVTRAAFDYYHRLFGIRYPFGAYHQVFVPEFNAGAMENPGCVTFRDSYIFRGAATEDEVLARSNTIAHEMAHMWFGDLVTMQWWDDLWLNESFAEYMAHRTLVAATDFQAAWVDSAMYRKTWGYAAERTPSTHPVAGSPAPDADTALQNFDGISYAKGAAVLRQLIAHIGDDAFVTGISAYLREHAFGNAGLSDFLTAMETASGEDLGPWAGGWLRTAGLDTIGAVVGEGRLDLTRTPPAEHPADRPHTLDVAGWSGGTRTLYAEAQLAQDAATLPVVPSGPVRLLIPNASDLTWARVRLDAASVAALPEELPAVPEPVQRAVVWVALADALAVAELDPQHLLRVFETAWPVEEEPSVLGKVAWLVGSRLLGVVLRPEDRPDARRRVAGAARQRLDAAAPGSSQSVTAARLLAQTTDDTDLLTRWAEGVDRPLALVDDVDFRWTVLRALALLDAVDEATIAAAEEQDRSLQGKLGALAARAARPTEAAKEWAWDQLTGDHGRSNYELNALAGAFWAGGDPDLLRPYVDRFHEEVPALSGRIGQDALARVASLAYPGAIAEPATDEATTARLDRGGLSPAVRRALVDQQSLLREVLASRAAYPPVTG</sequence>
<evidence type="ECO:0000256" key="5">
    <source>
        <dbReference type="ARBA" id="ARBA00015611"/>
    </source>
</evidence>
<evidence type="ECO:0000256" key="10">
    <source>
        <dbReference type="ARBA" id="ARBA00022833"/>
    </source>
</evidence>
<feature type="domain" description="ERAP1-like C-terminal" evidence="15">
    <location>
        <begin position="512"/>
        <end position="811"/>
    </location>
</feature>
<name>A0A542YPC9_9MICO</name>
<dbReference type="Proteomes" id="UP000319516">
    <property type="component" value="Unassembled WGS sequence"/>
</dbReference>
<evidence type="ECO:0000256" key="6">
    <source>
        <dbReference type="ARBA" id="ARBA00022438"/>
    </source>
</evidence>
<evidence type="ECO:0000313" key="16">
    <source>
        <dbReference type="EMBL" id="TQL49963.1"/>
    </source>
</evidence>
<feature type="domain" description="Peptidase M1 membrane alanine aminopeptidase" evidence="14">
    <location>
        <begin position="226"/>
        <end position="434"/>
    </location>
</feature>
<dbReference type="GO" id="GO:0070006">
    <property type="term" value="F:metalloaminopeptidase activity"/>
    <property type="evidence" value="ECO:0007669"/>
    <property type="project" value="TreeGrafter"/>
</dbReference>
<organism evidence="16 17">
    <name type="scientific">Ornithinicoccus hortensis</name>
    <dbReference type="NCBI Taxonomy" id="82346"/>
    <lineage>
        <taxon>Bacteria</taxon>
        <taxon>Bacillati</taxon>
        <taxon>Actinomycetota</taxon>
        <taxon>Actinomycetes</taxon>
        <taxon>Micrococcales</taxon>
        <taxon>Intrasporangiaceae</taxon>
        <taxon>Ornithinicoccus</taxon>
    </lineage>
</organism>
<dbReference type="InterPro" id="IPR001930">
    <property type="entry name" value="Peptidase_M1"/>
</dbReference>
<dbReference type="GO" id="GO:0016020">
    <property type="term" value="C:membrane"/>
    <property type="evidence" value="ECO:0007669"/>
    <property type="project" value="TreeGrafter"/>
</dbReference>
<dbReference type="EC" id="3.4.11.2" evidence="4"/>
<dbReference type="RefSeq" id="WP_141784163.1">
    <property type="nucleotide sequence ID" value="NZ_BAAAIK010000004.1"/>
</dbReference>
<evidence type="ECO:0000256" key="1">
    <source>
        <dbReference type="ARBA" id="ARBA00000098"/>
    </source>
</evidence>
<dbReference type="Pfam" id="PF11838">
    <property type="entry name" value="ERAP1_C"/>
    <property type="match status" value="1"/>
</dbReference>
<comment type="caution">
    <text evidence="16">The sequence shown here is derived from an EMBL/GenBank/DDBJ whole genome shotgun (WGS) entry which is preliminary data.</text>
</comment>
<dbReference type="EMBL" id="VFOP01000001">
    <property type="protein sequence ID" value="TQL49963.1"/>
    <property type="molecule type" value="Genomic_DNA"/>
</dbReference>
<dbReference type="InterPro" id="IPR024571">
    <property type="entry name" value="ERAP1-like_C_dom"/>
</dbReference>
<evidence type="ECO:0000256" key="8">
    <source>
        <dbReference type="ARBA" id="ARBA00022723"/>
    </source>
</evidence>
<keyword evidence="9" id="KW-0378">Hydrolase</keyword>
<proteinExistence type="inferred from homology"/>
<evidence type="ECO:0000256" key="3">
    <source>
        <dbReference type="ARBA" id="ARBA00010136"/>
    </source>
</evidence>
<keyword evidence="7" id="KW-0645">Protease</keyword>
<dbReference type="Gene3D" id="2.60.40.1730">
    <property type="entry name" value="tricorn interacting facor f3 domain"/>
    <property type="match status" value="1"/>
</dbReference>
<evidence type="ECO:0000256" key="2">
    <source>
        <dbReference type="ARBA" id="ARBA00001947"/>
    </source>
</evidence>
<dbReference type="InterPro" id="IPR027268">
    <property type="entry name" value="Peptidase_M4/M1_CTD_sf"/>
</dbReference>
<evidence type="ECO:0000256" key="4">
    <source>
        <dbReference type="ARBA" id="ARBA00012564"/>
    </source>
</evidence>
<dbReference type="Gene3D" id="1.10.390.10">
    <property type="entry name" value="Neutral Protease Domain 2"/>
    <property type="match status" value="1"/>
</dbReference>
<protein>
    <recommendedName>
        <fullName evidence="5">Aminopeptidase N</fullName>
        <ecNumber evidence="4">3.4.11.2</ecNumber>
    </recommendedName>
    <alternativeName>
        <fullName evidence="12">Alanine aminopeptidase</fullName>
    </alternativeName>
    <alternativeName>
        <fullName evidence="13">Lysyl aminopeptidase</fullName>
    </alternativeName>
</protein>
<dbReference type="InterPro" id="IPR014782">
    <property type="entry name" value="Peptidase_M1_dom"/>
</dbReference>
<dbReference type="SUPFAM" id="SSF63737">
    <property type="entry name" value="Leukotriene A4 hydrolase N-terminal domain"/>
    <property type="match status" value="1"/>
</dbReference>
<evidence type="ECO:0000256" key="13">
    <source>
        <dbReference type="ARBA" id="ARBA00031533"/>
    </source>
</evidence>
<comment type="catalytic activity">
    <reaction evidence="1">
        <text>Release of an N-terminal amino acid, Xaa-|-Yaa- from a peptide, amide or arylamide. Xaa is preferably Ala, but may be most amino acids including Pro (slow action). When a terminal hydrophobic residue is followed by a prolyl residue, the two may be released as an intact Xaa-Pro dipeptide.</text>
        <dbReference type="EC" id="3.4.11.2"/>
    </reaction>
</comment>
<keyword evidence="8" id="KW-0479">Metal-binding</keyword>
<keyword evidence="17" id="KW-1185">Reference proteome</keyword>